<accession>A0AAW1THS7</accession>
<dbReference type="EMBL" id="JALJOV010000033">
    <property type="protein sequence ID" value="KAK9868353.1"/>
    <property type="molecule type" value="Genomic_DNA"/>
</dbReference>
<keyword evidence="2" id="KW-0812">Transmembrane</keyword>
<keyword evidence="2" id="KW-0472">Membrane</keyword>
<feature type="transmembrane region" description="Helical" evidence="2">
    <location>
        <begin position="290"/>
        <end position="314"/>
    </location>
</feature>
<dbReference type="Proteomes" id="UP001485043">
    <property type="component" value="Unassembled WGS sequence"/>
</dbReference>
<dbReference type="AlphaFoldDB" id="A0AAW1THS7"/>
<feature type="region of interest" description="Disordered" evidence="1">
    <location>
        <begin position="357"/>
        <end position="377"/>
    </location>
</feature>
<evidence type="ECO:0000313" key="4">
    <source>
        <dbReference type="Proteomes" id="UP001485043"/>
    </source>
</evidence>
<keyword evidence="2" id="KW-1133">Transmembrane helix</keyword>
<reference evidence="3 4" key="1">
    <citation type="journal article" date="2024" name="Nat. Commun.">
        <title>Phylogenomics reveals the evolutionary origins of lichenization in chlorophyte algae.</title>
        <authorList>
            <person name="Puginier C."/>
            <person name="Libourel C."/>
            <person name="Otte J."/>
            <person name="Skaloud P."/>
            <person name="Haon M."/>
            <person name="Grisel S."/>
            <person name="Petersen M."/>
            <person name="Berrin J.G."/>
            <person name="Delaux P.M."/>
            <person name="Dal Grande F."/>
            <person name="Keller J."/>
        </authorList>
    </citation>
    <scope>NUCLEOTIDE SEQUENCE [LARGE SCALE GENOMIC DNA]</scope>
    <source>
        <strain evidence="3 4">SAG 2523</strain>
    </source>
</reference>
<proteinExistence type="predicted"/>
<feature type="transmembrane region" description="Helical" evidence="2">
    <location>
        <begin position="15"/>
        <end position="39"/>
    </location>
</feature>
<organism evidence="3 4">
    <name type="scientific">Apatococcus fuscideae</name>
    <dbReference type="NCBI Taxonomy" id="2026836"/>
    <lineage>
        <taxon>Eukaryota</taxon>
        <taxon>Viridiplantae</taxon>
        <taxon>Chlorophyta</taxon>
        <taxon>core chlorophytes</taxon>
        <taxon>Trebouxiophyceae</taxon>
        <taxon>Chlorellales</taxon>
        <taxon>Chlorellaceae</taxon>
        <taxon>Apatococcus</taxon>
    </lineage>
</organism>
<keyword evidence="4" id="KW-1185">Reference proteome</keyword>
<name>A0AAW1THS7_9CHLO</name>
<evidence type="ECO:0000256" key="1">
    <source>
        <dbReference type="SAM" id="MobiDB-lite"/>
    </source>
</evidence>
<protein>
    <submittedName>
        <fullName evidence="3">Uncharacterized protein</fullName>
    </submittedName>
</protein>
<evidence type="ECO:0000256" key="2">
    <source>
        <dbReference type="SAM" id="Phobius"/>
    </source>
</evidence>
<sequence>MATPFDVVSKHRFHAWLFFALIVLGFLALCIGTTVWHALQRNHPAVAEKYIDGPVGLGDISICLTNEWGYFPLGLTGISASCQVGPNFQVPAVEALNSTVQLSSKPPSLSSQPIFADGVSSFQANEAGCTISQSFRTGLLGDVPKNCFRFETNRVGFQSNTTVTLFVAYQNSNFTSGSTYDIDNVYLGAAPGSISHLALFTDGLNGWDNFEVTYQAINSSNLNQLQPSVRRNLKAYPDGNTTATLANPISTPLNFGGTAGSVLSTSNTYVQMVINTTPQGYLQITEQDPLTALVLLPAYGGFWPYFLVCFSIFFSAEPTMGLRPFLVRWTTRAWHKVRPPKPQRASSVLPMNLGQVDSAAPGLSDGPADGMTESERRERAYMAAQNDKFAGL</sequence>
<comment type="caution">
    <text evidence="3">The sequence shown here is derived from an EMBL/GenBank/DDBJ whole genome shotgun (WGS) entry which is preliminary data.</text>
</comment>
<evidence type="ECO:0000313" key="3">
    <source>
        <dbReference type="EMBL" id="KAK9868353.1"/>
    </source>
</evidence>
<gene>
    <name evidence="3" type="ORF">WJX84_003761</name>
</gene>